<dbReference type="AlphaFoldDB" id="A0A317CG30"/>
<comment type="caution">
    <text evidence="12">The sequence shown here is derived from an EMBL/GenBank/DDBJ whole genome shotgun (WGS) entry which is preliminary data.</text>
</comment>
<evidence type="ECO:0000256" key="1">
    <source>
        <dbReference type="ARBA" id="ARBA00001933"/>
    </source>
</evidence>
<feature type="binding site" evidence="9">
    <location>
        <position position="180"/>
    </location>
    <ligand>
        <name>pyridoxal 5'-phosphate</name>
        <dbReference type="ChEBI" id="CHEBI:597326"/>
    </ligand>
</feature>
<dbReference type="SUPFAM" id="SSF53383">
    <property type="entry name" value="PLP-dependent transferases"/>
    <property type="match status" value="1"/>
</dbReference>
<evidence type="ECO:0000313" key="12">
    <source>
        <dbReference type="EMBL" id="PWQ97347.1"/>
    </source>
</evidence>
<dbReference type="InterPro" id="IPR015424">
    <property type="entry name" value="PyrdxlP-dep_Trfase"/>
</dbReference>
<name>A0A317CG30_9GAMM</name>
<dbReference type="EMBL" id="QGKL01000021">
    <property type="protein sequence ID" value="PWQ97347.1"/>
    <property type="molecule type" value="Genomic_DNA"/>
</dbReference>
<evidence type="ECO:0000256" key="7">
    <source>
        <dbReference type="ARBA" id="ARBA00022898"/>
    </source>
</evidence>
<dbReference type="Pfam" id="PF00155">
    <property type="entry name" value="Aminotran_1_2"/>
    <property type="match status" value="1"/>
</dbReference>
<comment type="subunit">
    <text evidence="4 9">Homodimer.</text>
</comment>
<evidence type="ECO:0000256" key="4">
    <source>
        <dbReference type="ARBA" id="ARBA00011738"/>
    </source>
</evidence>
<organism evidence="12 13">
    <name type="scientific">Leucothrix arctica</name>
    <dbReference type="NCBI Taxonomy" id="1481894"/>
    <lineage>
        <taxon>Bacteria</taxon>
        <taxon>Pseudomonadati</taxon>
        <taxon>Pseudomonadota</taxon>
        <taxon>Gammaproteobacteria</taxon>
        <taxon>Thiotrichales</taxon>
        <taxon>Thiotrichaceae</taxon>
        <taxon>Leucothrix</taxon>
    </lineage>
</organism>
<dbReference type="UniPathway" id="UPA00078"/>
<accession>A0A317CG30</accession>
<keyword evidence="7 9" id="KW-0663">Pyridoxal phosphate</keyword>
<comment type="cofactor">
    <cofactor evidence="1 9 10">
        <name>pyridoxal 5'-phosphate</name>
        <dbReference type="ChEBI" id="CHEBI:597326"/>
    </cofactor>
</comment>
<feature type="modified residue" description="N6-(pyridoxal phosphate)lysine" evidence="9 10">
    <location>
        <position position="240"/>
    </location>
</feature>
<feature type="binding site" evidence="9">
    <location>
        <position position="134"/>
    </location>
    <ligand>
        <name>substrate</name>
    </ligand>
</feature>
<keyword evidence="5 9" id="KW-0808">Transferase</keyword>
<dbReference type="PROSITE" id="PS00599">
    <property type="entry name" value="AA_TRANSFER_CLASS_2"/>
    <property type="match status" value="1"/>
</dbReference>
<comment type="function">
    <text evidence="9">Catalyzes the decarboxylative condensation of pimeloyl-[acyl-carrier protein] and L-alanine to produce 8-amino-7-oxononanoate (AON), [acyl-carrier protein], and carbon dioxide.</text>
</comment>
<protein>
    <recommendedName>
        <fullName evidence="9">8-amino-7-oxononanoate synthase</fullName>
        <shortName evidence="9">AONS</shortName>
        <ecNumber evidence="9">2.3.1.47</ecNumber>
    </recommendedName>
    <alternativeName>
        <fullName evidence="9">7-keto-8-amino-pelargonic acid synthase</fullName>
        <shortName evidence="9">7-KAP synthase</shortName>
        <shortName evidence="9">KAPA synthase</shortName>
    </alternativeName>
    <alternativeName>
        <fullName evidence="9">8-amino-7-ketopelargonate synthase</fullName>
    </alternativeName>
</protein>
<feature type="binding site" evidence="9">
    <location>
        <position position="237"/>
    </location>
    <ligand>
        <name>pyridoxal 5'-phosphate</name>
        <dbReference type="ChEBI" id="CHEBI:597326"/>
    </ligand>
</feature>
<dbReference type="PANTHER" id="PTHR13693">
    <property type="entry name" value="CLASS II AMINOTRANSFERASE/8-AMINO-7-OXONONANOATE SYNTHASE"/>
    <property type="match status" value="1"/>
</dbReference>
<dbReference type="Proteomes" id="UP000245506">
    <property type="component" value="Unassembled WGS sequence"/>
</dbReference>
<feature type="binding site" evidence="9">
    <location>
        <position position="208"/>
    </location>
    <ligand>
        <name>pyridoxal 5'-phosphate</name>
        <dbReference type="ChEBI" id="CHEBI:597326"/>
    </ligand>
</feature>
<dbReference type="Gene3D" id="3.40.640.10">
    <property type="entry name" value="Type I PLP-dependent aspartate aminotransferase-like (Major domain)"/>
    <property type="match status" value="1"/>
</dbReference>
<dbReference type="OrthoDB" id="9807157at2"/>
<keyword evidence="6 9" id="KW-0093">Biotin biosynthesis</keyword>
<dbReference type="NCBIfam" id="TIGR00858">
    <property type="entry name" value="bioF"/>
    <property type="match status" value="1"/>
</dbReference>
<evidence type="ECO:0000256" key="5">
    <source>
        <dbReference type="ARBA" id="ARBA00022679"/>
    </source>
</evidence>
<evidence type="ECO:0000313" key="13">
    <source>
        <dbReference type="Proteomes" id="UP000245506"/>
    </source>
</evidence>
<evidence type="ECO:0000256" key="9">
    <source>
        <dbReference type="HAMAP-Rule" id="MF_01693"/>
    </source>
</evidence>
<proteinExistence type="inferred from homology"/>
<dbReference type="InterPro" id="IPR004839">
    <property type="entry name" value="Aminotransferase_I/II_large"/>
</dbReference>
<dbReference type="GO" id="GO:0008710">
    <property type="term" value="F:8-amino-7-oxononanoate synthase activity"/>
    <property type="evidence" value="ECO:0007669"/>
    <property type="project" value="UniProtKB-UniRule"/>
</dbReference>
<dbReference type="InterPro" id="IPR050087">
    <property type="entry name" value="AON_synthase_class-II"/>
</dbReference>
<feature type="binding site" evidence="9">
    <location>
        <position position="22"/>
    </location>
    <ligand>
        <name>substrate</name>
    </ligand>
</feature>
<dbReference type="InterPro" id="IPR015422">
    <property type="entry name" value="PyrdxlP-dep_Trfase_small"/>
</dbReference>
<gene>
    <name evidence="9 12" type="primary">bioF</name>
    <name evidence="12" type="ORF">DKT75_07355</name>
</gene>
<evidence type="ECO:0000256" key="6">
    <source>
        <dbReference type="ARBA" id="ARBA00022756"/>
    </source>
</evidence>
<reference evidence="12 13" key="1">
    <citation type="submission" date="2018-05" db="EMBL/GenBank/DDBJ databases">
        <title>Leucothrix arctica sp. nov., isolated from Arctic seawater.</title>
        <authorList>
            <person name="Choi A."/>
            <person name="Baek K."/>
        </authorList>
    </citation>
    <scope>NUCLEOTIDE SEQUENCE [LARGE SCALE GENOMIC DNA]</scope>
    <source>
        <strain evidence="12 13">IMCC9719</strain>
    </source>
</reference>
<comment type="pathway">
    <text evidence="2 9">Cofactor biosynthesis; biotin biosynthesis.</text>
</comment>
<dbReference type="InterPro" id="IPR015421">
    <property type="entry name" value="PyrdxlP-dep_Trfase_major"/>
</dbReference>
<evidence type="ECO:0000256" key="2">
    <source>
        <dbReference type="ARBA" id="ARBA00004746"/>
    </source>
</evidence>
<sequence>MKRTPLVIAEYLQQQQAKHLYRKPRITTSAQQPEMVVDGVPLLTFCSNDYLGLANHPELIKAFQYAANQYGVGSGSAHLVSGHNIEHQKLEESLAEFTGRERALMFSTGYMANVGAIAAFAGKGETIYQDRLNHASLIDGGRLSDAKMWRYHHNDMQDLARRMNKGGDDCSMIITDGVFSMDGDCADAAALARLAKQHKSWLMVDDAHGFGCLGKQGGGLVEALGLSSDDVPLLMATLGKAVGSSGAFVAGDHDVIEYLIQSARSYIFTTAIPPAVAAASRKGLELIQTESWRREKLAKNIQQFKQGAAGLGLPMMSSDTAIQPIMVGSSDVAMRYSQQLLTHGILVTAIRPPTVPNGEARLRVTLSAAHTASQIEQLLVALESLNMTQKPEYAIKER</sequence>
<comment type="catalytic activity">
    <reaction evidence="8 9">
        <text>6-carboxyhexanoyl-[ACP] + L-alanine + H(+) = (8S)-8-amino-7-oxononanoate + holo-[ACP] + CO2</text>
        <dbReference type="Rhea" id="RHEA:42288"/>
        <dbReference type="Rhea" id="RHEA-COMP:9685"/>
        <dbReference type="Rhea" id="RHEA-COMP:9955"/>
        <dbReference type="ChEBI" id="CHEBI:15378"/>
        <dbReference type="ChEBI" id="CHEBI:16526"/>
        <dbReference type="ChEBI" id="CHEBI:57972"/>
        <dbReference type="ChEBI" id="CHEBI:64479"/>
        <dbReference type="ChEBI" id="CHEBI:78846"/>
        <dbReference type="ChEBI" id="CHEBI:149468"/>
        <dbReference type="EC" id="2.3.1.47"/>
    </reaction>
</comment>
<dbReference type="InterPro" id="IPR022834">
    <property type="entry name" value="AONS_Proteobacteria"/>
</dbReference>
<evidence type="ECO:0000259" key="11">
    <source>
        <dbReference type="Pfam" id="PF00155"/>
    </source>
</evidence>
<evidence type="ECO:0000256" key="8">
    <source>
        <dbReference type="ARBA" id="ARBA00047715"/>
    </source>
</evidence>
<dbReference type="EC" id="2.3.1.47" evidence="9"/>
<dbReference type="HAMAP" id="MF_01693">
    <property type="entry name" value="BioF_aminotrans_2"/>
    <property type="match status" value="1"/>
</dbReference>
<dbReference type="GO" id="GO:0009102">
    <property type="term" value="P:biotin biosynthetic process"/>
    <property type="evidence" value="ECO:0007669"/>
    <property type="project" value="UniProtKB-UniRule"/>
</dbReference>
<evidence type="ECO:0000256" key="3">
    <source>
        <dbReference type="ARBA" id="ARBA00010008"/>
    </source>
</evidence>
<dbReference type="RefSeq" id="WP_109822775.1">
    <property type="nucleotide sequence ID" value="NZ_QGKL01000021.1"/>
</dbReference>
<dbReference type="Gene3D" id="3.90.1150.10">
    <property type="entry name" value="Aspartate Aminotransferase, domain 1"/>
    <property type="match status" value="1"/>
</dbReference>
<dbReference type="InterPro" id="IPR001917">
    <property type="entry name" value="Aminotrans_II_pyridoxalP_BS"/>
</dbReference>
<feature type="binding site" evidence="9">
    <location>
        <begin position="109"/>
        <end position="110"/>
    </location>
    <ligand>
        <name>pyridoxal 5'-phosphate</name>
        <dbReference type="ChEBI" id="CHEBI:597326"/>
    </ligand>
</feature>
<evidence type="ECO:0000256" key="10">
    <source>
        <dbReference type="PIRSR" id="PIRSR604723-51"/>
    </source>
</evidence>
<dbReference type="InterPro" id="IPR004723">
    <property type="entry name" value="AONS_Archaea/Proteobacteria"/>
</dbReference>
<keyword evidence="13" id="KW-1185">Reference proteome</keyword>
<feature type="binding site" evidence="9">
    <location>
        <position position="354"/>
    </location>
    <ligand>
        <name>substrate</name>
    </ligand>
</feature>
<dbReference type="GO" id="GO:0030170">
    <property type="term" value="F:pyridoxal phosphate binding"/>
    <property type="evidence" value="ECO:0007669"/>
    <property type="project" value="UniProtKB-UniRule"/>
</dbReference>
<feature type="domain" description="Aminotransferase class I/classII large" evidence="11">
    <location>
        <begin position="42"/>
        <end position="382"/>
    </location>
</feature>
<dbReference type="CDD" id="cd06454">
    <property type="entry name" value="KBL_like"/>
    <property type="match status" value="1"/>
</dbReference>
<comment type="similarity">
    <text evidence="3 9">Belongs to the class-II pyridoxal-phosphate-dependent aminotransferase family. BioF subfamily.</text>
</comment>
<dbReference type="PANTHER" id="PTHR13693:SF100">
    <property type="entry name" value="8-AMINO-7-OXONONANOATE SYNTHASE"/>
    <property type="match status" value="1"/>
</dbReference>